<reference evidence="1 2" key="1">
    <citation type="submission" date="2021-06" db="EMBL/GenBank/DDBJ databases">
        <title>Bacillus sp. RD4P76, an endophyte from a halophyte.</title>
        <authorList>
            <person name="Sun J.-Q."/>
        </authorList>
    </citation>
    <scope>NUCLEOTIDE SEQUENCE [LARGE SCALE GENOMIC DNA]</scope>
    <source>
        <strain evidence="1 2">JCM 17098</strain>
    </source>
</reference>
<dbReference type="RefSeq" id="WP_140355003.1">
    <property type="nucleotide sequence ID" value="NZ_JAHQCR010000018.1"/>
</dbReference>
<sequence length="79" mass="8971">MAKFIVNTGERKEVHKATHTKPDCNIDLIGNTNRIDTYVDYTILYPDTYTTCSHCYNEAPLGDAEVVVREYAENTLSIN</sequence>
<accession>A0ABS6JPT5</accession>
<organism evidence="1 2">
    <name type="scientific">Evansella alkalicola</name>
    <dbReference type="NCBI Taxonomy" id="745819"/>
    <lineage>
        <taxon>Bacteria</taxon>
        <taxon>Bacillati</taxon>
        <taxon>Bacillota</taxon>
        <taxon>Bacilli</taxon>
        <taxon>Bacillales</taxon>
        <taxon>Bacillaceae</taxon>
        <taxon>Evansella</taxon>
    </lineage>
</organism>
<evidence type="ECO:0000313" key="2">
    <source>
        <dbReference type="Proteomes" id="UP000790580"/>
    </source>
</evidence>
<keyword evidence="2" id="KW-1185">Reference proteome</keyword>
<gene>
    <name evidence="1" type="ORF">KS407_03845</name>
</gene>
<dbReference type="EMBL" id="JAHQCR010000018">
    <property type="protein sequence ID" value="MBU9720576.1"/>
    <property type="molecule type" value="Genomic_DNA"/>
</dbReference>
<proteinExistence type="predicted"/>
<evidence type="ECO:0000313" key="1">
    <source>
        <dbReference type="EMBL" id="MBU9720576.1"/>
    </source>
</evidence>
<dbReference type="Proteomes" id="UP000790580">
    <property type="component" value="Unassembled WGS sequence"/>
</dbReference>
<comment type="caution">
    <text evidence="1">The sequence shown here is derived from an EMBL/GenBank/DDBJ whole genome shotgun (WGS) entry which is preliminary data.</text>
</comment>
<name>A0ABS6JPT5_9BACI</name>
<protein>
    <submittedName>
        <fullName evidence="1">Uncharacterized protein</fullName>
    </submittedName>
</protein>